<dbReference type="InterPro" id="IPR003760">
    <property type="entry name" value="PnrA-like"/>
</dbReference>
<evidence type="ECO:0000256" key="5">
    <source>
        <dbReference type="ARBA" id="ARBA00023136"/>
    </source>
</evidence>
<comment type="similarity">
    <text evidence="2">Belongs to the BMP lipoprotein family.</text>
</comment>
<organism evidence="8">
    <name type="scientific">Longilinea arvoryzae</name>
    <dbReference type="NCBI Taxonomy" id="360412"/>
    <lineage>
        <taxon>Bacteria</taxon>
        <taxon>Bacillati</taxon>
        <taxon>Chloroflexota</taxon>
        <taxon>Anaerolineae</taxon>
        <taxon>Anaerolineales</taxon>
        <taxon>Anaerolineaceae</taxon>
        <taxon>Longilinea</taxon>
    </lineage>
</organism>
<evidence type="ECO:0000256" key="2">
    <source>
        <dbReference type="ARBA" id="ARBA00008610"/>
    </source>
</evidence>
<keyword evidence="3" id="KW-1003">Cell membrane</keyword>
<dbReference type="RefSeq" id="WP_075073763.1">
    <property type="nucleotide sequence ID" value="NZ_DF967972.1"/>
</dbReference>
<keyword evidence="9" id="KW-1185">Reference proteome</keyword>
<dbReference type="InterPro" id="IPR050957">
    <property type="entry name" value="BMP_lipoprotein"/>
</dbReference>
<evidence type="ECO:0000256" key="3">
    <source>
        <dbReference type="ARBA" id="ARBA00022475"/>
    </source>
</evidence>
<feature type="domain" description="ABC transporter substrate-binding protein PnrA-like" evidence="7">
    <location>
        <begin position="8"/>
        <end position="291"/>
    </location>
</feature>
<evidence type="ECO:0000256" key="6">
    <source>
        <dbReference type="ARBA" id="ARBA00023288"/>
    </source>
</evidence>
<dbReference type="Pfam" id="PF02608">
    <property type="entry name" value="Bmp"/>
    <property type="match status" value="1"/>
</dbReference>
<evidence type="ECO:0000259" key="7">
    <source>
        <dbReference type="Pfam" id="PF02608"/>
    </source>
</evidence>
<dbReference type="CDD" id="cd06304">
    <property type="entry name" value="PBP1_BmpA_Med_PnrA-like"/>
    <property type="match status" value="1"/>
</dbReference>
<name>A0A0S7BA87_9CHLR</name>
<evidence type="ECO:0000313" key="8">
    <source>
        <dbReference type="EMBL" id="GAP14511.1"/>
    </source>
</evidence>
<comment type="subcellular location">
    <subcellularLocation>
        <location evidence="1">Cell membrane</location>
        <topology evidence="1">Lipid-anchor</topology>
    </subcellularLocation>
</comment>
<proteinExistence type="inferred from homology"/>
<dbReference type="PANTHER" id="PTHR34296">
    <property type="entry name" value="TRANSCRIPTIONAL ACTIVATOR PROTEIN MED"/>
    <property type="match status" value="1"/>
</dbReference>
<dbReference type="OrthoDB" id="9769871at2"/>
<dbReference type="Proteomes" id="UP000055060">
    <property type="component" value="Unassembled WGS sequence"/>
</dbReference>
<dbReference type="SUPFAM" id="SSF53822">
    <property type="entry name" value="Periplasmic binding protein-like I"/>
    <property type="match status" value="1"/>
</dbReference>
<dbReference type="InterPro" id="IPR028082">
    <property type="entry name" value="Peripla_BP_I"/>
</dbReference>
<dbReference type="GO" id="GO:0005886">
    <property type="term" value="C:plasma membrane"/>
    <property type="evidence" value="ECO:0007669"/>
    <property type="project" value="UniProtKB-SubCell"/>
</dbReference>
<evidence type="ECO:0000256" key="4">
    <source>
        <dbReference type="ARBA" id="ARBA00022729"/>
    </source>
</evidence>
<accession>A0A0S7BA87</accession>
<dbReference type="Gene3D" id="3.40.50.2300">
    <property type="match status" value="2"/>
</dbReference>
<gene>
    <name evidence="8" type="ORF">LARV_02282</name>
</gene>
<evidence type="ECO:0000256" key="1">
    <source>
        <dbReference type="ARBA" id="ARBA00004193"/>
    </source>
</evidence>
<keyword evidence="4" id="KW-0732">Signal</keyword>
<keyword evidence="6 8" id="KW-0449">Lipoprotein</keyword>
<sequence>MAFSHCKVGIVLLTAIDDGGWGTGGYNGLKQICSQVNDELLVRDRVSIGQARQAFEELCHQGCRIIFGHGSELSEAIYRTAKKYPNVMFACINGMSTASNLAAFEMKDEEVAFLAGVLAGRLSSTKKIGFIGGQGIPPAERHRIGYLKGAFTKGVETISTYTGDFFDKGRAQKAAETLIDQGADIFYCYLNTAWEGVLEACRHANCRMIEPILERSVQDPVVVASAVQNVGALYIQAVQLFGRDGLKGQRYRIGLEEPEVERLVLHSISQDDTAEIETTRIRILRREIEIPTPC</sequence>
<dbReference type="AlphaFoldDB" id="A0A0S7BA87"/>
<keyword evidence="5" id="KW-0472">Membrane</keyword>
<dbReference type="PANTHER" id="PTHR34296:SF2">
    <property type="entry name" value="ABC TRANSPORTER GUANOSINE-BINDING PROTEIN NUPN"/>
    <property type="match status" value="1"/>
</dbReference>
<reference evidence="8" key="1">
    <citation type="submission" date="2015-07" db="EMBL/GenBank/DDBJ databases">
        <title>Draft Genome Sequences of Anaerolinea thermolimosa IMO-1, Bellilinea caldifistulae GOMI-1, Leptolinea tardivitalis YMTK-2, Levilinea saccharolytica KIBI-1,Longilinea arvoryzae KOME-1, Previously Described as Members of the Anaerolineaceae (Chloroflexi).</title>
        <authorList>
            <person name="Sekiguchi Y."/>
            <person name="Ohashi A."/>
            <person name="Matsuura N."/>
            <person name="Tourlousse M.D."/>
        </authorList>
    </citation>
    <scope>NUCLEOTIDE SEQUENCE [LARGE SCALE GENOMIC DNA]</scope>
    <source>
        <strain evidence="8">KOME-1</strain>
    </source>
</reference>
<protein>
    <submittedName>
        <fullName evidence="8">Uncharacterized ABC-type transport system, periplasmic component/surface lipoprotein</fullName>
    </submittedName>
</protein>
<dbReference type="EMBL" id="DF967972">
    <property type="protein sequence ID" value="GAP14511.1"/>
    <property type="molecule type" value="Genomic_DNA"/>
</dbReference>
<evidence type="ECO:0000313" key="9">
    <source>
        <dbReference type="Proteomes" id="UP000055060"/>
    </source>
</evidence>
<dbReference type="STRING" id="360412.LARV_02282"/>